<reference evidence="1" key="1">
    <citation type="submission" date="2020-08" db="EMBL/GenBank/DDBJ databases">
        <authorList>
            <person name="Cejkova D."/>
            <person name="Kubasova T."/>
            <person name="Jahodarova E."/>
            <person name="Rychlik I."/>
        </authorList>
    </citation>
    <scope>NUCLEOTIDE SEQUENCE</scope>
    <source>
        <strain evidence="1">An582</strain>
    </source>
</reference>
<dbReference type="RefSeq" id="WP_204906643.1">
    <property type="nucleotide sequence ID" value="NZ_JACJKS010000010.1"/>
</dbReference>
<comment type="caution">
    <text evidence="1">The sequence shown here is derived from an EMBL/GenBank/DDBJ whole genome shotgun (WGS) entry which is preliminary data.</text>
</comment>
<accession>A0A938XBC7</accession>
<name>A0A938XBC7_9CLOT</name>
<gene>
    <name evidence="1" type="ORF">H6A20_08200</name>
</gene>
<reference evidence="1" key="2">
    <citation type="journal article" date="2021" name="Sci. Rep.">
        <title>The distribution of antibiotic resistance genes in chicken gut microbiota commensals.</title>
        <authorList>
            <person name="Juricova H."/>
            <person name="Matiasovicova J."/>
            <person name="Kubasova T."/>
            <person name="Cejkova D."/>
            <person name="Rychlik I."/>
        </authorList>
    </citation>
    <scope>NUCLEOTIDE SEQUENCE</scope>
    <source>
        <strain evidence="1">An582</strain>
    </source>
</reference>
<dbReference type="AlphaFoldDB" id="A0A938XBC7"/>
<evidence type="ECO:0000313" key="2">
    <source>
        <dbReference type="Proteomes" id="UP000705508"/>
    </source>
</evidence>
<dbReference type="Proteomes" id="UP000705508">
    <property type="component" value="Unassembled WGS sequence"/>
</dbReference>
<dbReference type="EMBL" id="JACJKS010000010">
    <property type="protein sequence ID" value="MBM6948629.1"/>
    <property type="molecule type" value="Genomic_DNA"/>
</dbReference>
<sequence>MEQEKRRLSWHPAFGAVLRIELEKELELLEIVDERQLTKEPLQMDVLVVKKEKGIRLEKNIGRIFKSYNIIEYKSPGGLSEHQ</sequence>
<evidence type="ECO:0000313" key="1">
    <source>
        <dbReference type="EMBL" id="MBM6948629.1"/>
    </source>
</evidence>
<proteinExistence type="predicted"/>
<organism evidence="1 2">
    <name type="scientific">Mordavella massiliensis</name>
    <dbReference type="NCBI Taxonomy" id="1871024"/>
    <lineage>
        <taxon>Bacteria</taxon>
        <taxon>Bacillati</taxon>
        <taxon>Bacillota</taxon>
        <taxon>Clostridia</taxon>
        <taxon>Eubacteriales</taxon>
        <taxon>Clostridiaceae</taxon>
        <taxon>Mordavella</taxon>
    </lineage>
</organism>
<protein>
    <submittedName>
        <fullName evidence="1">Uncharacterized protein</fullName>
    </submittedName>
</protein>